<protein>
    <recommendedName>
        <fullName evidence="4">Effector family protein Eff1</fullName>
    </recommendedName>
</protein>
<evidence type="ECO:0000256" key="1">
    <source>
        <dbReference type="SAM" id="SignalP"/>
    </source>
</evidence>
<gene>
    <name evidence="2" type="ORF">UTRI_04538_B</name>
</gene>
<keyword evidence="3" id="KW-1185">Reference proteome</keyword>
<name>A0A5C3ECJ2_9BASI</name>
<dbReference type="AlphaFoldDB" id="A0A5C3ECJ2"/>
<evidence type="ECO:0000313" key="2">
    <source>
        <dbReference type="EMBL" id="SPO28148.1"/>
    </source>
</evidence>
<reference evidence="2 3" key="1">
    <citation type="submission" date="2018-03" db="EMBL/GenBank/DDBJ databases">
        <authorList>
            <person name="Guldener U."/>
        </authorList>
    </citation>
    <scope>NUCLEOTIDE SEQUENCE [LARGE SCALE GENOMIC DNA]</scope>
    <source>
        <strain evidence="2 3">NBRC100155</strain>
    </source>
</reference>
<dbReference type="EMBL" id="OOIN01000021">
    <property type="protein sequence ID" value="SPO28148.1"/>
    <property type="molecule type" value="Genomic_DNA"/>
</dbReference>
<feature type="chain" id="PRO_5022810534" description="Effector family protein Eff1" evidence="1">
    <location>
        <begin position="27"/>
        <end position="260"/>
    </location>
</feature>
<organism evidence="2 3">
    <name type="scientific">Ustilago trichophora</name>
    <dbReference type="NCBI Taxonomy" id="86804"/>
    <lineage>
        <taxon>Eukaryota</taxon>
        <taxon>Fungi</taxon>
        <taxon>Dikarya</taxon>
        <taxon>Basidiomycota</taxon>
        <taxon>Ustilaginomycotina</taxon>
        <taxon>Ustilaginomycetes</taxon>
        <taxon>Ustilaginales</taxon>
        <taxon>Ustilaginaceae</taxon>
        <taxon>Ustilago</taxon>
    </lineage>
</organism>
<evidence type="ECO:0008006" key="4">
    <source>
        <dbReference type="Google" id="ProtNLM"/>
    </source>
</evidence>
<evidence type="ECO:0000313" key="3">
    <source>
        <dbReference type="Proteomes" id="UP000324022"/>
    </source>
</evidence>
<feature type="signal peptide" evidence="1">
    <location>
        <begin position="1"/>
        <end position="26"/>
    </location>
</feature>
<sequence>MWDSVLRLTLATCLMLSLSIPAKGYGDPSTSPQQSTSLGASSFDTTPVHFDDILSGRFQPTGIESIHIPHLIEGDRYPNTLLFADPPKPAWAPIVDVTDPISFHSLNALVHRYRHLHIYRNNPDGSFDSYIMIVRSSPIKGLVIARGSRIDGLNQRIQEIEYIRRKYGPEVVWSRFYRLFTPIDELVTSEQRKAWPTWADIVASDVIPSFGENPIEIREHLNRHRFGKFESLDGKYWLGIRVNPLGIADHYESAIHEAHI</sequence>
<dbReference type="Proteomes" id="UP000324022">
    <property type="component" value="Unassembled WGS sequence"/>
</dbReference>
<keyword evidence="1" id="KW-0732">Signal</keyword>
<accession>A0A5C3ECJ2</accession>
<dbReference type="OrthoDB" id="2554088at2759"/>
<proteinExistence type="predicted"/>